<dbReference type="PIRSF" id="PIRSF014753">
    <property type="entry name" value="UCP014753"/>
    <property type="match status" value="1"/>
</dbReference>
<feature type="domain" description="DUF2264" evidence="1">
    <location>
        <begin position="14"/>
        <end position="400"/>
    </location>
</feature>
<sequence>MPPLLNFSNNPLRTRKDLILAASAIVHPLHQHFSPHKAFIRLPSSTGAHFDERAAQLEGFARPLWVISALLHSAQSDPSHATAIRSLAKPWIDGIATGTDPNHEEYWGTIANGDQRMVEAEVIACALLFAPDAFFHGQDPRVQRNIVAWLHGMNGKDMPGNNWRWFRVFTNLALVLVAGISYDEVKPEMDGDFAVLDSFYLESGWSGDGLWLTPEAEAKEERECLRTRRRDAIGCGRQVDYYSGSFAIQFSQLLYVKFAAGLDPQRVERYRGQAREFGGAFWRCFDREGRAIPFGRSLTYRFACGAYFAALAVAGVSGMPEALGSIGAIKGFLLRHLRWWMANSDDIFYPDGTMNIGYMYPNMYMAEDYNSPQSVYWSLKSMIVLMLGANDAYWTSEEAAYPEFTPSVALIKPPTQILCNHPSGNHHFMLSAGQFVAWPMKANQAKYSKFAYSSAFGFSVPTGPLIQQIAPDSMLALSRDGAETWAVKWKCSAVQYMTARVHGASSKTRPETIPVARVEWRPWGDGQVVVQTTLIPPTDRWPDWHVRIHRIRVTKPGTLDSLHLVEGGFAISRVPQEANRLLPVLSDVKNLSDSQVGVAEGTHADNAGSLILSPAGASGIVGTAHISSGQNIATEHEALKPDSNTNLIAQRTLIPVVRHEVFDLDEGSEVELVTKVFGVPTPLSKEIRVERWLDVPNVVLRGQESKAGSGDVIFLDE</sequence>
<evidence type="ECO:0000259" key="1">
    <source>
        <dbReference type="Pfam" id="PF10022"/>
    </source>
</evidence>
<gene>
    <name evidence="3" type="ORF">BJX66DRAFT_352871</name>
</gene>
<dbReference type="InterPro" id="IPR049349">
    <property type="entry name" value="DUF2264_N"/>
</dbReference>
<protein>
    <recommendedName>
        <fullName evidence="5">Linalool dehydratase/isomerase domain-containing protein</fullName>
    </recommendedName>
</protein>
<accession>A0ABR4FY76</accession>
<dbReference type="InterPro" id="IPR049237">
    <property type="entry name" value="DUF2264_C"/>
</dbReference>
<dbReference type="Proteomes" id="UP001610563">
    <property type="component" value="Unassembled WGS sequence"/>
</dbReference>
<comment type="caution">
    <text evidence="3">The sequence shown here is derived from an EMBL/GenBank/DDBJ whole genome shotgun (WGS) entry which is preliminary data.</text>
</comment>
<reference evidence="3 4" key="1">
    <citation type="submission" date="2024-07" db="EMBL/GenBank/DDBJ databases">
        <title>Section-level genome sequencing and comparative genomics of Aspergillus sections Usti and Cavernicolus.</title>
        <authorList>
            <consortium name="Lawrence Berkeley National Laboratory"/>
            <person name="Nybo J.L."/>
            <person name="Vesth T.C."/>
            <person name="Theobald S."/>
            <person name="Frisvad J.C."/>
            <person name="Larsen T.O."/>
            <person name="Kjaerboelling I."/>
            <person name="Rothschild-Mancinelli K."/>
            <person name="Lyhne E.K."/>
            <person name="Kogle M.E."/>
            <person name="Barry K."/>
            <person name="Clum A."/>
            <person name="Na H."/>
            <person name="Ledsgaard L."/>
            <person name="Lin J."/>
            <person name="Lipzen A."/>
            <person name="Kuo A."/>
            <person name="Riley R."/>
            <person name="Mondo S."/>
            <person name="Labutti K."/>
            <person name="Haridas S."/>
            <person name="Pangalinan J."/>
            <person name="Salamov A.A."/>
            <person name="Simmons B.A."/>
            <person name="Magnuson J.K."/>
            <person name="Chen J."/>
            <person name="Drula E."/>
            <person name="Henrissat B."/>
            <person name="Wiebenga A."/>
            <person name="Lubbers R.J."/>
            <person name="Gomes A.C."/>
            <person name="Makela M.R."/>
            <person name="Stajich J."/>
            <person name="Grigoriev I.V."/>
            <person name="Mortensen U.H."/>
            <person name="De Vries R.P."/>
            <person name="Baker S.E."/>
            <person name="Andersen M.R."/>
        </authorList>
    </citation>
    <scope>NUCLEOTIDE SEQUENCE [LARGE SCALE GENOMIC DNA]</scope>
    <source>
        <strain evidence="3 4">CBS 209.92</strain>
    </source>
</reference>
<dbReference type="InterPro" id="IPR016624">
    <property type="entry name" value="UCP014753"/>
</dbReference>
<evidence type="ECO:0000313" key="4">
    <source>
        <dbReference type="Proteomes" id="UP001610563"/>
    </source>
</evidence>
<proteinExistence type="predicted"/>
<feature type="domain" description="DUF2264" evidence="2">
    <location>
        <begin position="407"/>
        <end position="693"/>
    </location>
</feature>
<organism evidence="3 4">
    <name type="scientific">Aspergillus keveii</name>
    <dbReference type="NCBI Taxonomy" id="714993"/>
    <lineage>
        <taxon>Eukaryota</taxon>
        <taxon>Fungi</taxon>
        <taxon>Dikarya</taxon>
        <taxon>Ascomycota</taxon>
        <taxon>Pezizomycotina</taxon>
        <taxon>Eurotiomycetes</taxon>
        <taxon>Eurotiomycetidae</taxon>
        <taxon>Eurotiales</taxon>
        <taxon>Aspergillaceae</taxon>
        <taxon>Aspergillus</taxon>
        <taxon>Aspergillus subgen. Nidulantes</taxon>
    </lineage>
</organism>
<dbReference type="PANTHER" id="PTHR35339">
    <property type="entry name" value="LINALOOL DEHYDRATASE_ISOMERASE DOMAIN-CONTAINING PROTEIN"/>
    <property type="match status" value="1"/>
</dbReference>
<evidence type="ECO:0008006" key="5">
    <source>
        <dbReference type="Google" id="ProtNLM"/>
    </source>
</evidence>
<evidence type="ECO:0000313" key="3">
    <source>
        <dbReference type="EMBL" id="KAL2788190.1"/>
    </source>
</evidence>
<dbReference type="PANTHER" id="PTHR35339:SF2">
    <property type="entry name" value="DUF2264 DOMAIN-CONTAINING PROTEIN-RELATED"/>
    <property type="match status" value="1"/>
</dbReference>
<name>A0ABR4FY76_9EURO</name>
<evidence type="ECO:0000259" key="2">
    <source>
        <dbReference type="Pfam" id="PF20938"/>
    </source>
</evidence>
<dbReference type="EMBL" id="JBFTWV010000083">
    <property type="protein sequence ID" value="KAL2788190.1"/>
    <property type="molecule type" value="Genomic_DNA"/>
</dbReference>
<dbReference type="Pfam" id="PF10022">
    <property type="entry name" value="DUF2264"/>
    <property type="match status" value="1"/>
</dbReference>
<dbReference type="Pfam" id="PF20938">
    <property type="entry name" value="DUF2264_C"/>
    <property type="match status" value="1"/>
</dbReference>
<keyword evidence="4" id="KW-1185">Reference proteome</keyword>